<feature type="region of interest" description="Disordered" evidence="1">
    <location>
        <begin position="21"/>
        <end position="55"/>
    </location>
</feature>
<dbReference type="HOGENOM" id="CLU_1752654_0_0_1"/>
<keyword evidence="2" id="KW-0732">Signal</keyword>
<protein>
    <submittedName>
        <fullName evidence="3">Uncharacterized protein</fullName>
    </submittedName>
</protein>
<organism evidence="3">
    <name type="scientific">Oryza nivara</name>
    <name type="common">Indian wild rice</name>
    <name type="synonym">Oryza sativa f. spontanea</name>
    <dbReference type="NCBI Taxonomy" id="4536"/>
    <lineage>
        <taxon>Eukaryota</taxon>
        <taxon>Viridiplantae</taxon>
        <taxon>Streptophyta</taxon>
        <taxon>Embryophyta</taxon>
        <taxon>Tracheophyta</taxon>
        <taxon>Spermatophyta</taxon>
        <taxon>Magnoliopsida</taxon>
        <taxon>Liliopsida</taxon>
        <taxon>Poales</taxon>
        <taxon>Poaceae</taxon>
        <taxon>BOP clade</taxon>
        <taxon>Oryzoideae</taxon>
        <taxon>Oryzeae</taxon>
        <taxon>Oryzinae</taxon>
        <taxon>Oryza</taxon>
    </lineage>
</organism>
<dbReference type="Gramene" id="ONIVA02G22840.3">
    <property type="protein sequence ID" value="ONIVA02G22840.3"/>
    <property type="gene ID" value="ONIVA02G22840"/>
</dbReference>
<dbReference type="EnsemblPlants" id="ONIVA02G22840.3">
    <property type="protein sequence ID" value="ONIVA02G22840.3"/>
    <property type="gene ID" value="ONIVA02G22840"/>
</dbReference>
<evidence type="ECO:0000313" key="3">
    <source>
        <dbReference type="EnsemblPlants" id="ONIVA02G22840.3"/>
    </source>
</evidence>
<dbReference type="AlphaFoldDB" id="A0A0E0G8B9"/>
<name>A0A0E0G8B9_ORYNI</name>
<feature type="compositionally biased region" description="Basic residues" evidence="1">
    <location>
        <begin position="119"/>
        <end position="130"/>
    </location>
</feature>
<feature type="signal peptide" evidence="2">
    <location>
        <begin position="1"/>
        <end position="19"/>
    </location>
</feature>
<dbReference type="Proteomes" id="UP000006591">
    <property type="component" value="Chromosome 2"/>
</dbReference>
<evidence type="ECO:0000256" key="2">
    <source>
        <dbReference type="SAM" id="SignalP"/>
    </source>
</evidence>
<feature type="chain" id="PRO_5002360220" evidence="2">
    <location>
        <begin position="20"/>
        <end position="149"/>
    </location>
</feature>
<evidence type="ECO:0000313" key="4">
    <source>
        <dbReference type="Proteomes" id="UP000006591"/>
    </source>
</evidence>
<feature type="region of interest" description="Disordered" evidence="1">
    <location>
        <begin position="115"/>
        <end position="149"/>
    </location>
</feature>
<reference evidence="3" key="2">
    <citation type="submission" date="2018-04" db="EMBL/GenBank/DDBJ databases">
        <title>OnivRS2 (Oryza nivara Reference Sequence Version 2).</title>
        <authorList>
            <person name="Zhang J."/>
            <person name="Kudrna D."/>
            <person name="Lee S."/>
            <person name="Talag J."/>
            <person name="Rajasekar S."/>
            <person name="Welchert J."/>
            <person name="Hsing Y.-I."/>
            <person name="Wing R.A."/>
        </authorList>
    </citation>
    <scope>NUCLEOTIDE SEQUENCE [LARGE SCALE GENOMIC DNA]</scope>
    <source>
        <strain evidence="3">SL10</strain>
    </source>
</reference>
<proteinExistence type="predicted"/>
<keyword evidence="4" id="KW-1185">Reference proteome</keyword>
<accession>A0A0E0G8B9</accession>
<sequence length="149" mass="16643">MGTVLTWLWLAGMNRGVHGEVGRRDRAAPPLTRRASTTNAGERGRRCQGGGSGERRRLVRDDEDLPCCMILLSFDRGDQVVVASTFELGEDILGRTELTRPPKLDRLLVDCTSAERGGRRSNQKNQRIFKHKETAAPNLMAKIKEEART</sequence>
<evidence type="ECO:0000256" key="1">
    <source>
        <dbReference type="SAM" id="MobiDB-lite"/>
    </source>
</evidence>
<reference evidence="3" key="1">
    <citation type="submission" date="2015-04" db="UniProtKB">
        <authorList>
            <consortium name="EnsemblPlants"/>
        </authorList>
    </citation>
    <scope>IDENTIFICATION</scope>
    <source>
        <strain evidence="3">SL10</strain>
    </source>
</reference>